<accession>A0A6J7LPP7</accession>
<reference evidence="4" key="1">
    <citation type="submission" date="2020-05" db="EMBL/GenBank/DDBJ databases">
        <authorList>
            <person name="Chiriac C."/>
            <person name="Salcher M."/>
            <person name="Ghai R."/>
            <person name="Kavagutti S V."/>
        </authorList>
    </citation>
    <scope>NUCLEOTIDE SEQUENCE</scope>
</reference>
<evidence type="ECO:0000313" key="4">
    <source>
        <dbReference type="EMBL" id="CAB4969475.1"/>
    </source>
</evidence>
<gene>
    <name evidence="1" type="ORF">UFOPK3056_00088</name>
    <name evidence="2" type="ORF">UFOPK3287_00353</name>
    <name evidence="3" type="ORF">UFOPK3558_00187</name>
    <name evidence="4" type="ORF">UFOPK3916_00254</name>
    <name evidence="5" type="ORF">UFOPK4074_00032</name>
</gene>
<proteinExistence type="predicted"/>
<organism evidence="4">
    <name type="scientific">freshwater metagenome</name>
    <dbReference type="NCBI Taxonomy" id="449393"/>
    <lineage>
        <taxon>unclassified sequences</taxon>
        <taxon>metagenomes</taxon>
        <taxon>ecological metagenomes</taxon>
    </lineage>
</organism>
<name>A0A6J7LPP7_9ZZZZ</name>
<dbReference type="EMBL" id="CAFBOE010000009">
    <property type="protein sequence ID" value="CAB4969475.1"/>
    <property type="molecule type" value="Genomic_DNA"/>
</dbReference>
<evidence type="ECO:0000313" key="2">
    <source>
        <dbReference type="EMBL" id="CAB4848589.1"/>
    </source>
</evidence>
<dbReference type="EMBL" id="CAFBPG010000002">
    <property type="protein sequence ID" value="CAB5001611.1"/>
    <property type="molecule type" value="Genomic_DNA"/>
</dbReference>
<dbReference type="AlphaFoldDB" id="A0A6J7LPP7"/>
<dbReference type="EMBL" id="CAFBJH010000012">
    <property type="protein sequence ID" value="CAB4848589.1"/>
    <property type="molecule type" value="Genomic_DNA"/>
</dbReference>
<evidence type="ECO:0000313" key="5">
    <source>
        <dbReference type="EMBL" id="CAB5001611.1"/>
    </source>
</evidence>
<dbReference type="EMBL" id="CAFAAR010000004">
    <property type="protein sequence ID" value="CAB4794600.1"/>
    <property type="molecule type" value="Genomic_DNA"/>
</dbReference>
<evidence type="ECO:0000313" key="3">
    <source>
        <dbReference type="EMBL" id="CAB4892338.1"/>
    </source>
</evidence>
<evidence type="ECO:0000313" key="1">
    <source>
        <dbReference type="EMBL" id="CAB4794600.1"/>
    </source>
</evidence>
<sequence>MSRTASNIPTERRKSAVVISADAWPNGSIFNPRYPRSTTLLAYSAMIFGSRSPWYHPLA</sequence>
<protein>
    <submittedName>
        <fullName evidence="4">Unannotated protein</fullName>
    </submittedName>
</protein>
<dbReference type="EMBL" id="CAFBMI010000008">
    <property type="protein sequence ID" value="CAB4892338.1"/>
    <property type="molecule type" value="Genomic_DNA"/>
</dbReference>